<sequence length="114" mass="13008">MAKLEDYYLKSQACFFLFFLVLLLFVVPHRCSTVSSTLSHAPSNSMVMSKQPLLKSRPFPSKRTLLLQQFEAAMHEVPSGPNPTSNKKDPKAIHVLKKKIIKLKSSIKRLFFKT</sequence>
<keyword evidence="2" id="KW-1185">Reference proteome</keyword>
<accession>A0ABP0ZB22</accession>
<gene>
    <name evidence="1" type="ORF">CITCOLO1_LOCUS21716</name>
</gene>
<organism evidence="1 2">
    <name type="scientific">Citrullus colocynthis</name>
    <name type="common">colocynth</name>
    <dbReference type="NCBI Taxonomy" id="252529"/>
    <lineage>
        <taxon>Eukaryota</taxon>
        <taxon>Viridiplantae</taxon>
        <taxon>Streptophyta</taxon>
        <taxon>Embryophyta</taxon>
        <taxon>Tracheophyta</taxon>
        <taxon>Spermatophyta</taxon>
        <taxon>Magnoliopsida</taxon>
        <taxon>eudicotyledons</taxon>
        <taxon>Gunneridae</taxon>
        <taxon>Pentapetalae</taxon>
        <taxon>rosids</taxon>
        <taxon>fabids</taxon>
        <taxon>Cucurbitales</taxon>
        <taxon>Cucurbitaceae</taxon>
        <taxon>Benincaseae</taxon>
        <taxon>Citrullus</taxon>
    </lineage>
</organism>
<evidence type="ECO:0000313" key="1">
    <source>
        <dbReference type="EMBL" id="CAK9329273.1"/>
    </source>
</evidence>
<dbReference type="EMBL" id="OZ021743">
    <property type="protein sequence ID" value="CAK9329273.1"/>
    <property type="molecule type" value="Genomic_DNA"/>
</dbReference>
<dbReference type="Proteomes" id="UP001642487">
    <property type="component" value="Chromosome 9"/>
</dbReference>
<proteinExistence type="predicted"/>
<evidence type="ECO:0000313" key="2">
    <source>
        <dbReference type="Proteomes" id="UP001642487"/>
    </source>
</evidence>
<protein>
    <submittedName>
        <fullName evidence="1">Uncharacterized protein</fullName>
    </submittedName>
</protein>
<reference evidence="1 2" key="1">
    <citation type="submission" date="2024-03" db="EMBL/GenBank/DDBJ databases">
        <authorList>
            <person name="Gkanogiannis A."/>
            <person name="Becerra Lopez-Lavalle L."/>
        </authorList>
    </citation>
    <scope>NUCLEOTIDE SEQUENCE [LARGE SCALE GENOMIC DNA]</scope>
</reference>
<name>A0ABP0ZB22_9ROSI</name>